<dbReference type="SUPFAM" id="SSF141371">
    <property type="entry name" value="PilZ domain-like"/>
    <property type="match status" value="2"/>
</dbReference>
<comment type="caution">
    <text evidence="3">The sequence shown here is derived from an EMBL/GenBank/DDBJ whole genome shotgun (WGS) entry which is preliminary data.</text>
</comment>
<organism evidence="3 4">
    <name type="scientific">Croceicoccus ponticola</name>
    <dbReference type="NCBI Taxonomy" id="2217664"/>
    <lineage>
        <taxon>Bacteria</taxon>
        <taxon>Pseudomonadati</taxon>
        <taxon>Pseudomonadota</taxon>
        <taxon>Alphaproteobacteria</taxon>
        <taxon>Sphingomonadales</taxon>
        <taxon>Erythrobacteraceae</taxon>
        <taxon>Croceicoccus</taxon>
    </lineage>
</organism>
<evidence type="ECO:0000259" key="2">
    <source>
        <dbReference type="Pfam" id="PF07238"/>
    </source>
</evidence>
<feature type="region of interest" description="Disordered" evidence="1">
    <location>
        <begin position="202"/>
        <end position="231"/>
    </location>
</feature>
<evidence type="ECO:0000256" key="1">
    <source>
        <dbReference type="SAM" id="MobiDB-lite"/>
    </source>
</evidence>
<dbReference type="Proteomes" id="UP000283003">
    <property type="component" value="Unassembled WGS sequence"/>
</dbReference>
<sequence>MQFAGEDPERLTELRNDERQRTVYRPALIETEGFAGFCMVRNLSKQGMKADAYAEFAIGQRVVVELSQVTRVDGEIIWSDGSDVGVRFDNEVDVVAALTGSEGIPGNTARGRPPRLSINCAASIVTAQGEFSTQVSDVSQRGLKLTVSGVRGGDELTIRLPHHSVKKAIVRWTQDGTAGLNFVAPMKYSELAEWAIRVQNDQKGGHPQSLEHEKHERHAGAGRGRRTIAPA</sequence>
<dbReference type="GO" id="GO:0035438">
    <property type="term" value="F:cyclic-di-GMP binding"/>
    <property type="evidence" value="ECO:0007669"/>
    <property type="project" value="InterPro"/>
</dbReference>
<dbReference type="InterPro" id="IPR009875">
    <property type="entry name" value="PilZ_domain"/>
</dbReference>
<keyword evidence="4" id="KW-1185">Reference proteome</keyword>
<dbReference type="OrthoDB" id="7929489at2"/>
<evidence type="ECO:0000313" key="4">
    <source>
        <dbReference type="Proteomes" id="UP000283003"/>
    </source>
</evidence>
<dbReference type="RefSeq" id="WP_127611146.1">
    <property type="nucleotide sequence ID" value="NZ_RXOL01000001.1"/>
</dbReference>
<reference evidence="3 4" key="1">
    <citation type="submission" date="2018-12" db="EMBL/GenBank/DDBJ databases">
        <title>Croceicoccus ponticola sp. nov., a lipolytic bacterium isolated from seawater.</title>
        <authorList>
            <person name="Yoon J.-H."/>
        </authorList>
    </citation>
    <scope>NUCLEOTIDE SEQUENCE [LARGE SCALE GENOMIC DNA]</scope>
    <source>
        <strain evidence="3 4">GM-16</strain>
    </source>
</reference>
<dbReference type="Pfam" id="PF07238">
    <property type="entry name" value="PilZ"/>
    <property type="match status" value="1"/>
</dbReference>
<accession>A0A437H017</accession>
<feature type="domain" description="PilZ" evidence="2">
    <location>
        <begin position="14"/>
        <end position="93"/>
    </location>
</feature>
<evidence type="ECO:0000313" key="3">
    <source>
        <dbReference type="EMBL" id="RVQ68959.1"/>
    </source>
</evidence>
<dbReference type="EMBL" id="RXOL01000001">
    <property type="protein sequence ID" value="RVQ68959.1"/>
    <property type="molecule type" value="Genomic_DNA"/>
</dbReference>
<protein>
    <recommendedName>
        <fullName evidence="2">PilZ domain-containing protein</fullName>
    </recommendedName>
</protein>
<feature type="compositionally biased region" description="Basic and acidic residues" evidence="1">
    <location>
        <begin position="209"/>
        <end position="219"/>
    </location>
</feature>
<gene>
    <name evidence="3" type="ORF">EKN06_01715</name>
</gene>
<name>A0A437H017_9SPHN</name>
<proteinExistence type="predicted"/>
<dbReference type="AlphaFoldDB" id="A0A437H017"/>